<dbReference type="OMA" id="EHQTELY"/>
<dbReference type="InterPro" id="IPR018326">
    <property type="entry name" value="Rad4_beta-hairpin_dom1"/>
</dbReference>
<evidence type="ECO:0000313" key="10">
    <source>
        <dbReference type="EMBL" id="EPQ51119.1"/>
    </source>
</evidence>
<dbReference type="RefSeq" id="XP_007870551.1">
    <property type="nucleotide sequence ID" value="XM_007872360.1"/>
</dbReference>
<feature type="region of interest" description="Disordered" evidence="6">
    <location>
        <begin position="936"/>
        <end position="1096"/>
    </location>
</feature>
<dbReference type="Pfam" id="PF03835">
    <property type="entry name" value="Rad4"/>
    <property type="match status" value="1"/>
</dbReference>
<dbReference type="GO" id="GO:0006298">
    <property type="term" value="P:mismatch repair"/>
    <property type="evidence" value="ECO:0007669"/>
    <property type="project" value="TreeGrafter"/>
</dbReference>
<dbReference type="GO" id="GO:0005737">
    <property type="term" value="C:cytoplasm"/>
    <property type="evidence" value="ECO:0007669"/>
    <property type="project" value="TreeGrafter"/>
</dbReference>
<evidence type="ECO:0000259" key="7">
    <source>
        <dbReference type="SMART" id="SM01030"/>
    </source>
</evidence>
<sequence>MSATPDHGLDTDDEDMEWEEVDMPAADGLATLGSAVTDRTTNDNGFTGTAQGGRSIEITLKRAKGKGKEGQKEAASQKAKQAQATRLSRIRCHKIHTVTLLANAAIRNQWINDQLLQARLLSIPPFHLQQSLSSPPSKRVVPSSAQRGRMFEQAINRLVDWWANEWFQVDDLGVRRWSYAEVRRVLEQYPPSFVQDRKKGQEKGNGQVSSISRTGLSGIDQPAIELPEEVIDLFATEPPLASGPKSLAKHLLMRRGSRDVSAQLFTGLCRALGVPARLVVSLQSVGWWGDKPKATKKRKGDTRDGKAKGKGDADGEADDDEDEEMDMEEVDIPTGTTNSNSGTSTASRHSKGKGKEREVFDGEGQRLDGGYIPPTTGNGKAKAKPVIKLRKSKAGGRRLNESPPPEPSSSKLLLSADPDPLTSPPVFWTEVFSRADGVWIPVDPVRGLVNQRRKFDPEYAPGGDKKGKARRTEANRMVYVVGFEEDGFARDVTPRYATDFLSRVSLIQGAATTSSTAASGSSAADRRKWWERIMGMVKRPYVLNRDEVEDEGFREVLRREGMPSSMAGFKGHEVFVLERHLKQTETIYPLEEIGRFRGEPVYPRSNVVQLKTAENWMRNGRAVKAGEQPLKTIKMRASTINRRRELEVFGGGRADNGKGKEREGIGEGLEIDLDGDLPGQRTEGDEGIMQGLYAEFQTEVYKPPPVVNGKIPKNDFGNIDLYVPSMLPEGAVHVPFKGAAKIARTLGFDYAEAVTGFEFRKRRATPIITGVVIAAEHEAALLEAYWEMERDAEEKRKAKRHDQALKRWTRLIQGLKIRERLKKQYANRGAGSNTATTESDEKVREGDIDNGEEQEREAFVEPGGYLTAVDDIVQPFTLPKYQHLADLVAKSRPNGSGAVEQDGDIETAASDDIPPMIMEVIGDDGDASEDMEEIPVSAPVLSGVPKTMRELAEESARKTSVSLEPDASMAEKLPTTVPSPAPAPVNSAEQRATRSSRGNSTRNTPSTTTERKSGVGRRNNRRKRARGELSDSDLGEDQLENAQSEESSPVKKVRGRPNTASPVKSDRVLRVRKSKTAAEVEEERDRELAYRRAVAE</sequence>
<keyword evidence="5" id="KW-0539">Nucleus</keyword>
<comment type="similarity">
    <text evidence="2">Belongs to the XPC family.</text>
</comment>
<dbReference type="Pfam" id="PF10403">
    <property type="entry name" value="BHD_1"/>
    <property type="match status" value="1"/>
</dbReference>
<dbReference type="Gene3D" id="3.30.70.2460">
    <property type="entry name" value="Rad4, beta-hairpin domain BHD3"/>
    <property type="match status" value="1"/>
</dbReference>
<evidence type="ECO:0000256" key="6">
    <source>
        <dbReference type="SAM" id="MobiDB-lite"/>
    </source>
</evidence>
<dbReference type="GO" id="GO:0000111">
    <property type="term" value="C:nucleotide-excision repair factor 2 complex"/>
    <property type="evidence" value="ECO:0007669"/>
    <property type="project" value="TreeGrafter"/>
</dbReference>
<feature type="compositionally biased region" description="Polar residues" evidence="6">
    <location>
        <begin position="988"/>
        <end position="1008"/>
    </location>
</feature>
<dbReference type="STRING" id="670483.S7RF50"/>
<reference evidence="10 11" key="1">
    <citation type="journal article" date="2012" name="Science">
        <title>The Paleozoic origin of enzymatic lignin decomposition reconstructed from 31 fungal genomes.</title>
        <authorList>
            <person name="Floudas D."/>
            <person name="Binder M."/>
            <person name="Riley R."/>
            <person name="Barry K."/>
            <person name="Blanchette R.A."/>
            <person name="Henrissat B."/>
            <person name="Martinez A.T."/>
            <person name="Otillar R."/>
            <person name="Spatafora J.W."/>
            <person name="Yadav J.S."/>
            <person name="Aerts A."/>
            <person name="Benoit I."/>
            <person name="Boyd A."/>
            <person name="Carlson A."/>
            <person name="Copeland A."/>
            <person name="Coutinho P.M."/>
            <person name="de Vries R.P."/>
            <person name="Ferreira P."/>
            <person name="Findley K."/>
            <person name="Foster B."/>
            <person name="Gaskell J."/>
            <person name="Glotzer D."/>
            <person name="Gorecki P."/>
            <person name="Heitman J."/>
            <person name="Hesse C."/>
            <person name="Hori C."/>
            <person name="Igarashi K."/>
            <person name="Jurgens J.A."/>
            <person name="Kallen N."/>
            <person name="Kersten P."/>
            <person name="Kohler A."/>
            <person name="Kuees U."/>
            <person name="Kumar T.K.A."/>
            <person name="Kuo A."/>
            <person name="LaButti K."/>
            <person name="Larrondo L.F."/>
            <person name="Lindquist E."/>
            <person name="Ling A."/>
            <person name="Lombard V."/>
            <person name="Lucas S."/>
            <person name="Lundell T."/>
            <person name="Martin R."/>
            <person name="McLaughlin D.J."/>
            <person name="Morgenstern I."/>
            <person name="Morin E."/>
            <person name="Murat C."/>
            <person name="Nagy L.G."/>
            <person name="Nolan M."/>
            <person name="Ohm R.A."/>
            <person name="Patyshakuliyeva A."/>
            <person name="Rokas A."/>
            <person name="Ruiz-Duenas F.J."/>
            <person name="Sabat G."/>
            <person name="Salamov A."/>
            <person name="Samejima M."/>
            <person name="Schmutz J."/>
            <person name="Slot J.C."/>
            <person name="St John F."/>
            <person name="Stenlid J."/>
            <person name="Sun H."/>
            <person name="Sun S."/>
            <person name="Syed K."/>
            <person name="Tsang A."/>
            <person name="Wiebenga A."/>
            <person name="Young D."/>
            <person name="Pisabarro A."/>
            <person name="Eastwood D.C."/>
            <person name="Martin F."/>
            <person name="Cullen D."/>
            <person name="Grigoriev I.V."/>
            <person name="Hibbett D.S."/>
        </authorList>
    </citation>
    <scope>NUCLEOTIDE SEQUENCE [LARGE SCALE GENOMIC DNA]</scope>
    <source>
        <strain evidence="10 11">ATCC 11539</strain>
    </source>
</reference>
<feature type="compositionally biased region" description="Basic and acidic residues" evidence="6">
    <location>
        <begin position="353"/>
        <end position="366"/>
    </location>
</feature>
<dbReference type="InterPro" id="IPR036985">
    <property type="entry name" value="Transglutaminase-like_sf"/>
</dbReference>
<feature type="domain" description="Rad4 beta-hairpin" evidence="9">
    <location>
        <begin position="711"/>
        <end position="785"/>
    </location>
</feature>
<feature type="compositionally biased region" description="Low complexity" evidence="6">
    <location>
        <begin position="334"/>
        <end position="345"/>
    </location>
</feature>
<dbReference type="InterPro" id="IPR038765">
    <property type="entry name" value="Papain-like_cys_pep_sf"/>
</dbReference>
<dbReference type="eggNOG" id="KOG2179">
    <property type="taxonomic scope" value="Eukaryota"/>
</dbReference>
<dbReference type="AlphaFoldDB" id="S7RF50"/>
<feature type="domain" description="Rad4 beta-hairpin" evidence="7">
    <location>
        <begin position="558"/>
        <end position="608"/>
    </location>
</feature>
<dbReference type="GO" id="GO:0006289">
    <property type="term" value="P:nucleotide-excision repair"/>
    <property type="evidence" value="ECO:0007669"/>
    <property type="project" value="InterPro"/>
</dbReference>
<name>S7RF50_GLOTA</name>
<dbReference type="KEGG" id="gtr:GLOTRDRAFT_123356"/>
<feature type="compositionally biased region" description="Basic and acidic residues" evidence="6">
    <location>
        <begin position="947"/>
        <end position="957"/>
    </location>
</feature>
<dbReference type="Gene3D" id="3.90.260.10">
    <property type="entry name" value="Transglutaminase-like"/>
    <property type="match status" value="1"/>
</dbReference>
<dbReference type="GeneID" id="19300947"/>
<evidence type="ECO:0000256" key="4">
    <source>
        <dbReference type="ARBA" id="ARBA00023204"/>
    </source>
</evidence>
<dbReference type="Proteomes" id="UP000030669">
    <property type="component" value="Unassembled WGS sequence"/>
</dbReference>
<feature type="compositionally biased region" description="Polar residues" evidence="6">
    <location>
        <begin position="204"/>
        <end position="214"/>
    </location>
</feature>
<evidence type="ECO:0000256" key="3">
    <source>
        <dbReference type="ARBA" id="ARBA00022763"/>
    </source>
</evidence>
<dbReference type="InterPro" id="IPR018327">
    <property type="entry name" value="BHD_2"/>
</dbReference>
<dbReference type="InterPro" id="IPR004583">
    <property type="entry name" value="DNA_repair_Rad4"/>
</dbReference>
<evidence type="ECO:0000256" key="2">
    <source>
        <dbReference type="ARBA" id="ARBA00009525"/>
    </source>
</evidence>
<feature type="compositionally biased region" description="Acidic residues" evidence="6">
    <location>
        <begin position="314"/>
        <end position="331"/>
    </location>
</feature>
<dbReference type="Pfam" id="PF10405">
    <property type="entry name" value="BHD_3"/>
    <property type="match status" value="1"/>
</dbReference>
<evidence type="ECO:0000256" key="5">
    <source>
        <dbReference type="ARBA" id="ARBA00023242"/>
    </source>
</evidence>
<dbReference type="EMBL" id="KB469312">
    <property type="protein sequence ID" value="EPQ51119.1"/>
    <property type="molecule type" value="Genomic_DNA"/>
</dbReference>
<organism evidence="10 11">
    <name type="scientific">Gloeophyllum trabeum (strain ATCC 11539 / FP-39264 / Madison 617)</name>
    <name type="common">Brown rot fungus</name>
    <dbReference type="NCBI Taxonomy" id="670483"/>
    <lineage>
        <taxon>Eukaryota</taxon>
        <taxon>Fungi</taxon>
        <taxon>Dikarya</taxon>
        <taxon>Basidiomycota</taxon>
        <taxon>Agaricomycotina</taxon>
        <taxon>Agaricomycetes</taxon>
        <taxon>Gloeophyllales</taxon>
        <taxon>Gloeophyllaceae</taxon>
        <taxon>Gloeophyllum</taxon>
    </lineage>
</organism>
<feature type="region of interest" description="Disordered" evidence="6">
    <location>
        <begin position="826"/>
        <end position="856"/>
    </location>
</feature>
<dbReference type="SMART" id="SM01030">
    <property type="entry name" value="BHD_1"/>
    <property type="match status" value="1"/>
</dbReference>
<protein>
    <submittedName>
        <fullName evidence="10">Rad4-domain-containing protein</fullName>
    </submittedName>
</protein>
<dbReference type="Gene3D" id="2.20.20.110">
    <property type="entry name" value="Rad4, beta-hairpin domain BHD1"/>
    <property type="match status" value="1"/>
</dbReference>
<dbReference type="GO" id="GO:0071942">
    <property type="term" value="C:XPC complex"/>
    <property type="evidence" value="ECO:0007669"/>
    <property type="project" value="TreeGrafter"/>
</dbReference>
<feature type="compositionally biased region" description="Acidic residues" evidence="6">
    <location>
        <begin position="1030"/>
        <end position="1039"/>
    </location>
</feature>
<dbReference type="InterPro" id="IPR018325">
    <property type="entry name" value="Rad4/PNGase_transGLS-fold"/>
</dbReference>
<dbReference type="OrthoDB" id="300780at2759"/>
<dbReference type="SMART" id="SM01032">
    <property type="entry name" value="BHD_3"/>
    <property type="match status" value="1"/>
</dbReference>
<dbReference type="HOGENOM" id="CLU_003639_2_0_1"/>
<evidence type="ECO:0000259" key="9">
    <source>
        <dbReference type="SMART" id="SM01032"/>
    </source>
</evidence>
<dbReference type="InterPro" id="IPR018328">
    <property type="entry name" value="Rad4_beta-hairpin_dom3"/>
</dbReference>
<dbReference type="GO" id="GO:0003684">
    <property type="term" value="F:damaged DNA binding"/>
    <property type="evidence" value="ECO:0007669"/>
    <property type="project" value="InterPro"/>
</dbReference>
<evidence type="ECO:0000313" key="11">
    <source>
        <dbReference type="Proteomes" id="UP000030669"/>
    </source>
</evidence>
<dbReference type="SMART" id="SM01031">
    <property type="entry name" value="BHD_2"/>
    <property type="match status" value="1"/>
</dbReference>
<feature type="compositionally biased region" description="Basic and acidic residues" evidence="6">
    <location>
        <begin position="1083"/>
        <end position="1096"/>
    </location>
</feature>
<evidence type="ECO:0000256" key="1">
    <source>
        <dbReference type="ARBA" id="ARBA00004123"/>
    </source>
</evidence>
<dbReference type="InterPro" id="IPR042488">
    <property type="entry name" value="Rad4_BHD3_sf"/>
</dbReference>
<comment type="subcellular location">
    <subcellularLocation>
        <location evidence="1">Nucleus</location>
    </subcellularLocation>
</comment>
<evidence type="ECO:0000259" key="8">
    <source>
        <dbReference type="SMART" id="SM01031"/>
    </source>
</evidence>
<feature type="compositionally biased region" description="Basic residues" evidence="6">
    <location>
        <begin position="381"/>
        <end position="396"/>
    </location>
</feature>
<feature type="region of interest" description="Disordered" evidence="6">
    <location>
        <begin position="195"/>
        <end position="214"/>
    </location>
</feature>
<dbReference type="FunFam" id="3.30.70.2460:FF:000001">
    <property type="entry name" value="DNA repair protein Rad4 family"/>
    <property type="match status" value="1"/>
</dbReference>
<feature type="region of interest" description="Disordered" evidence="6">
    <location>
        <begin position="290"/>
        <end position="417"/>
    </location>
</feature>
<dbReference type="Gene3D" id="3.30.60.290">
    <property type="entry name" value="Rad4, beta-hairpin domain BHD2"/>
    <property type="match status" value="1"/>
</dbReference>
<keyword evidence="4" id="KW-0234">DNA repair</keyword>
<gene>
    <name evidence="10" type="ORF">GLOTRDRAFT_123356</name>
</gene>
<keyword evidence="11" id="KW-1185">Reference proteome</keyword>
<dbReference type="PANTHER" id="PTHR12135">
    <property type="entry name" value="DNA REPAIR PROTEIN XP-C / RAD4"/>
    <property type="match status" value="1"/>
</dbReference>
<dbReference type="PANTHER" id="PTHR12135:SF0">
    <property type="entry name" value="DNA REPAIR PROTEIN COMPLEMENTING XP-C CELLS"/>
    <property type="match status" value="1"/>
</dbReference>
<accession>S7RF50</accession>
<keyword evidence="3" id="KW-0227">DNA damage</keyword>
<dbReference type="GO" id="GO:0003697">
    <property type="term" value="F:single-stranded DNA binding"/>
    <property type="evidence" value="ECO:0007669"/>
    <property type="project" value="TreeGrafter"/>
</dbReference>
<dbReference type="Pfam" id="PF10404">
    <property type="entry name" value="BHD_2"/>
    <property type="match status" value="1"/>
</dbReference>
<dbReference type="SUPFAM" id="SSF54001">
    <property type="entry name" value="Cysteine proteinases"/>
    <property type="match status" value="1"/>
</dbReference>
<feature type="compositionally biased region" description="Basic and acidic residues" evidence="6">
    <location>
        <begin position="301"/>
        <end position="313"/>
    </location>
</feature>
<proteinExistence type="inferred from homology"/>
<feature type="domain" description="Rad4 beta-hairpin" evidence="8">
    <location>
        <begin position="610"/>
        <end position="704"/>
    </location>
</feature>
<feature type="compositionally biased region" description="Basic residues" evidence="6">
    <location>
        <begin position="1014"/>
        <end position="1025"/>
    </location>
</feature>